<dbReference type="SUPFAM" id="SSF52540">
    <property type="entry name" value="P-loop containing nucleoside triphosphate hydrolases"/>
    <property type="match status" value="1"/>
</dbReference>
<dbReference type="SUPFAM" id="SSF53335">
    <property type="entry name" value="S-adenosyl-L-methionine-dependent methyltransferases"/>
    <property type="match status" value="1"/>
</dbReference>
<dbReference type="Gene3D" id="3.40.50.300">
    <property type="entry name" value="P-loop containing nucleotide triphosphate hydrolases"/>
    <property type="match status" value="1"/>
</dbReference>
<protein>
    <submittedName>
        <fullName evidence="1">Uncharacterized protein</fullName>
    </submittedName>
</protein>
<gene>
    <name evidence="1" type="ORF">SCF082_LOCUS17663</name>
</gene>
<dbReference type="InterPro" id="IPR029063">
    <property type="entry name" value="SAM-dependent_MTases_sf"/>
</dbReference>
<comment type="caution">
    <text evidence="1">The sequence shown here is derived from an EMBL/GenBank/DDBJ whole genome shotgun (WGS) entry which is preliminary data.</text>
</comment>
<dbReference type="EMBL" id="CAXAMM010011692">
    <property type="protein sequence ID" value="CAK9026802.1"/>
    <property type="molecule type" value="Genomic_DNA"/>
</dbReference>
<dbReference type="Pfam" id="PF13578">
    <property type="entry name" value="Methyltransf_24"/>
    <property type="match status" value="1"/>
</dbReference>
<evidence type="ECO:0000313" key="1">
    <source>
        <dbReference type="EMBL" id="CAK9026802.1"/>
    </source>
</evidence>
<dbReference type="PANTHER" id="PTHR37909:SF1">
    <property type="entry name" value="S-ADENOSYL-L-METHIONINE-DEPENDENT METHYLTRANSFERASES SUPERFAMILY PROTEIN"/>
    <property type="match status" value="1"/>
</dbReference>
<dbReference type="Proteomes" id="UP001642464">
    <property type="component" value="Unassembled WGS sequence"/>
</dbReference>
<reference evidence="1 2" key="1">
    <citation type="submission" date="2024-02" db="EMBL/GenBank/DDBJ databases">
        <authorList>
            <person name="Chen Y."/>
            <person name="Shah S."/>
            <person name="Dougan E. K."/>
            <person name="Thang M."/>
            <person name="Chan C."/>
        </authorList>
    </citation>
    <scope>NUCLEOTIDE SEQUENCE [LARGE SCALE GENOMIC DNA]</scope>
</reference>
<proteinExistence type="predicted"/>
<evidence type="ECO:0000313" key="2">
    <source>
        <dbReference type="Proteomes" id="UP001642464"/>
    </source>
</evidence>
<organism evidence="1 2">
    <name type="scientific">Durusdinium trenchii</name>
    <dbReference type="NCBI Taxonomy" id="1381693"/>
    <lineage>
        <taxon>Eukaryota</taxon>
        <taxon>Sar</taxon>
        <taxon>Alveolata</taxon>
        <taxon>Dinophyceae</taxon>
        <taxon>Suessiales</taxon>
        <taxon>Symbiodiniaceae</taxon>
        <taxon>Durusdinium</taxon>
    </lineage>
</organism>
<accession>A0ABP0KIY5</accession>
<dbReference type="InterPro" id="IPR027417">
    <property type="entry name" value="P-loop_NTPase"/>
</dbReference>
<dbReference type="Gene3D" id="3.40.50.150">
    <property type="entry name" value="Vaccinia Virus protein VP39"/>
    <property type="match status" value="1"/>
</dbReference>
<name>A0ABP0KIY5_9DINO</name>
<keyword evidence="2" id="KW-1185">Reference proteome</keyword>
<dbReference type="PANTHER" id="PTHR37909">
    <property type="entry name" value="S-ADENOSYL-L-METHIONINE-DEPENDENT METHYLTRANSFERASES SUPERFAMILY PROTEIN"/>
    <property type="match status" value="1"/>
</dbReference>
<sequence>MECDMRSPRDLLNAIKGSLGQNLLDEGFLSSHHRRGRSFPQQTPMNCADGAFQEHPQLLPRISLVGTSEARYIYQAVRVVKEDRDEACLANFTNVHVYFGCVNQATCKDQLMRQPNTRPKCSAVVAEVVQAAQRKEKCLVMVSRRTGYAAMLNLLEEAAAKNRFRVAQYGKLTDFNDSSNCHGERYLVMLLDSDKSSESVELKCVRRALYLDVPCSFVAFKQRCGRVVRCGSHDDLPCAQRSVKFVFFTATFSQHMQTELGAFAVRALCGHWHGPKKVNYSTEPEPTGLLAVVEKFVKRATRKNINNLRQLRSRLRNNAVLFDKVTEDRKLKQRLEAGLDAVESASSEELEEIQDLAQTKTIDERRLESLMAEAAEMAPALAMIRCHAIDAGSVTQELHWELFAKDCEEDHVVQNFSNPYGIRPNFKNYPHSNLLPQFFTEILDILQLEQMPRFIAEVGSLHGHSAIQMATVLDQLGMTQVPILCIDPFTGDTNMWASYQTDRSVAGWVKIIDGRMTVFDQFMANVQFAVNRSVSKHHILPFQATSTVGARWLAQKGFVPDLIFLDSAHELDETFLELSLYFKLLKPGGILFGDDYGWPAVKEDVERFVEEHQRQHGADDPIDLRIVRAQAGATNLIWIMRKAKREPRELDEKNAADRWGRVGTAFACFSIHECWKLVEGGEGGCRGVHN</sequence>